<comment type="caution">
    <text evidence="1">The sequence shown here is derived from an EMBL/GenBank/DDBJ whole genome shotgun (WGS) entry which is preliminary data.</text>
</comment>
<accession>A0A7J9L4U3</accession>
<protein>
    <submittedName>
        <fullName evidence="1">Uncharacterized protein</fullName>
    </submittedName>
</protein>
<gene>
    <name evidence="1" type="ORF">Goshw_022276</name>
</gene>
<feature type="non-terminal residue" evidence="1">
    <location>
        <position position="121"/>
    </location>
</feature>
<reference evidence="1 2" key="1">
    <citation type="journal article" date="2019" name="Genome Biol. Evol.">
        <title>Insights into the evolution of the New World diploid cottons (Gossypium, subgenus Houzingenia) based on genome sequencing.</title>
        <authorList>
            <person name="Grover C.E."/>
            <person name="Arick M.A. 2nd"/>
            <person name="Thrash A."/>
            <person name="Conover J.L."/>
            <person name="Sanders W.S."/>
            <person name="Peterson D.G."/>
            <person name="Frelichowski J.E."/>
            <person name="Scheffler J.A."/>
            <person name="Scheffler B.E."/>
            <person name="Wendel J.F."/>
        </authorList>
    </citation>
    <scope>NUCLEOTIDE SEQUENCE [LARGE SCALE GENOMIC DNA]</scope>
    <source>
        <strain evidence="1">1</strain>
        <tissue evidence="1">Leaf</tissue>
    </source>
</reference>
<evidence type="ECO:0000313" key="2">
    <source>
        <dbReference type="Proteomes" id="UP000593576"/>
    </source>
</evidence>
<dbReference type="AlphaFoldDB" id="A0A7J9L4U3"/>
<dbReference type="Proteomes" id="UP000593576">
    <property type="component" value="Unassembled WGS sequence"/>
</dbReference>
<evidence type="ECO:0000313" key="1">
    <source>
        <dbReference type="EMBL" id="MBA0853815.1"/>
    </source>
</evidence>
<proteinExistence type="predicted"/>
<sequence>ALQVTIRRCFDELGVQEYFNELGSSPKRFVSMFGELGFTSVFGELEFARSIRNKLVSEFGLIFVVNLFRDGNKGTALRSSMESQILACGKFDDDNSGSERSGKGHYRAKAHGCKADKIGGA</sequence>
<keyword evidence="2" id="KW-1185">Reference proteome</keyword>
<organism evidence="1 2">
    <name type="scientific">Gossypium schwendimanii</name>
    <name type="common">Cotton</name>
    <dbReference type="NCBI Taxonomy" id="34291"/>
    <lineage>
        <taxon>Eukaryota</taxon>
        <taxon>Viridiplantae</taxon>
        <taxon>Streptophyta</taxon>
        <taxon>Embryophyta</taxon>
        <taxon>Tracheophyta</taxon>
        <taxon>Spermatophyta</taxon>
        <taxon>Magnoliopsida</taxon>
        <taxon>eudicotyledons</taxon>
        <taxon>Gunneridae</taxon>
        <taxon>Pentapetalae</taxon>
        <taxon>rosids</taxon>
        <taxon>malvids</taxon>
        <taxon>Malvales</taxon>
        <taxon>Malvaceae</taxon>
        <taxon>Malvoideae</taxon>
        <taxon>Gossypium</taxon>
    </lineage>
</organism>
<dbReference type="EMBL" id="JABFAF010000004">
    <property type="protein sequence ID" value="MBA0853815.1"/>
    <property type="molecule type" value="Genomic_DNA"/>
</dbReference>
<name>A0A7J9L4U3_GOSSC</name>